<dbReference type="NCBIfam" id="NF005316">
    <property type="entry name" value="PRK06850.1"/>
    <property type="match status" value="1"/>
</dbReference>
<dbReference type="PANTHER" id="PTHR43196:SF2">
    <property type="entry name" value="PHOSPHOADENOSINE PHOSPHOSULFATE REDUCTASE"/>
    <property type="match status" value="1"/>
</dbReference>
<dbReference type="SUPFAM" id="SSF52402">
    <property type="entry name" value="Adenine nucleotide alpha hydrolases-like"/>
    <property type="match status" value="1"/>
</dbReference>
<protein>
    <submittedName>
        <fullName evidence="2">DNA phosphorothioation system sulfurtransferase DndC</fullName>
    </submittedName>
</protein>
<dbReference type="Gene3D" id="3.40.50.620">
    <property type="entry name" value="HUPs"/>
    <property type="match status" value="1"/>
</dbReference>
<evidence type="ECO:0000313" key="3">
    <source>
        <dbReference type="Proteomes" id="UP000597886"/>
    </source>
</evidence>
<sequence length="489" mass="55312">MTSSTDYLDPSQEAGLDLAALQEHIRAVYTADDRPWVIGYSGGKDSTCALQLIWGAVRALPTKKRRKPIFVLSSDTLVETPVIVNYINESLAAINAAAADQKMPITAQKVVPEISDSFWVNLIGRGYPAPSKRFRWCTERLKIDPANAFIKNRVAEYGEVVMVLGVRSSESATRAQVMSLHKIKGTALSRHSTLPGAFVFTPIETFSVDDVWAFLLQNQSPWGSDNRDLLAMYRNAQAGECPLVVDKQTESCGNSRFGCWVCTVVTKDKAMEAMVENGEDWLEPLLDLRDELAETQDPDKKREFRDFRRRDGSVTFVGESETSIPGPYLFDFRKELLRKILKAQEQVNAKAPPGEKTILIQDEELREIRRIWRSEQGDWADAVSEAVMSVTGRVLPLEAADIFEFQADDAKVLADVCKKHDLPPRLMAQLLEAERSVRGLKRRTLIHRRIASVLEQEWRDETTVLDERKRRLDEKRKNTPSNPLFETET</sequence>
<dbReference type="AlphaFoldDB" id="A0AA90YW01"/>
<dbReference type="InterPro" id="IPR050128">
    <property type="entry name" value="Sulfate_adenylyltrnsfr_sub2"/>
</dbReference>
<dbReference type="Pfam" id="PF01507">
    <property type="entry name" value="PAPS_reduct"/>
    <property type="match status" value="1"/>
</dbReference>
<dbReference type="InterPro" id="IPR014729">
    <property type="entry name" value="Rossmann-like_a/b/a_fold"/>
</dbReference>
<accession>A0AA90YW01</accession>
<evidence type="ECO:0000313" key="2">
    <source>
        <dbReference type="EMBL" id="NOE18078.1"/>
    </source>
</evidence>
<dbReference type="InterPro" id="IPR017598">
    <property type="entry name" value="SulphurTrfase_DndC"/>
</dbReference>
<proteinExistence type="predicted"/>
<comment type="caution">
    <text evidence="2">The sequence shown here is derived from an EMBL/GenBank/DDBJ whole genome shotgun (WGS) entry which is preliminary data.</text>
</comment>
<evidence type="ECO:0000259" key="1">
    <source>
        <dbReference type="Pfam" id="PF01507"/>
    </source>
</evidence>
<feature type="domain" description="Phosphoadenosine phosphosulphate reductase" evidence="1">
    <location>
        <begin position="37"/>
        <end position="221"/>
    </location>
</feature>
<gene>
    <name evidence="2" type="primary">dndC</name>
    <name evidence="2" type="ORF">GS634_08070</name>
</gene>
<name>A0AA90YW01_9RHOB</name>
<dbReference type="NCBIfam" id="TIGR03183">
    <property type="entry name" value="DNA_S_dndC"/>
    <property type="match status" value="1"/>
</dbReference>
<dbReference type="RefSeq" id="WP_171329441.1">
    <property type="nucleotide sequence ID" value="NZ_WVRA01000002.1"/>
</dbReference>
<dbReference type="InterPro" id="IPR002500">
    <property type="entry name" value="PAPS_reduct_dom"/>
</dbReference>
<organism evidence="2 3">
    <name type="scientific">Ruegeria atlantica</name>
    <dbReference type="NCBI Taxonomy" id="81569"/>
    <lineage>
        <taxon>Bacteria</taxon>
        <taxon>Pseudomonadati</taxon>
        <taxon>Pseudomonadota</taxon>
        <taxon>Alphaproteobacteria</taxon>
        <taxon>Rhodobacterales</taxon>
        <taxon>Roseobacteraceae</taxon>
        <taxon>Ruegeria</taxon>
    </lineage>
</organism>
<dbReference type="GO" id="GO:0003824">
    <property type="term" value="F:catalytic activity"/>
    <property type="evidence" value="ECO:0007669"/>
    <property type="project" value="InterPro"/>
</dbReference>
<dbReference type="Proteomes" id="UP000597886">
    <property type="component" value="Unassembled WGS sequence"/>
</dbReference>
<dbReference type="EMBL" id="WVRA01000002">
    <property type="protein sequence ID" value="NOE18078.1"/>
    <property type="molecule type" value="Genomic_DNA"/>
</dbReference>
<dbReference type="PANTHER" id="PTHR43196">
    <property type="entry name" value="SULFATE ADENYLYLTRANSFERASE SUBUNIT 2"/>
    <property type="match status" value="1"/>
</dbReference>
<reference evidence="2" key="1">
    <citation type="submission" date="2019-12" db="EMBL/GenBank/DDBJ databases">
        <title>Ruegeria JWLKs population differentiation of coral mucus and skeleton niches.</title>
        <authorList>
            <person name="Luo D."/>
        </authorList>
    </citation>
    <scope>NUCLEOTIDE SEQUENCE</scope>
    <source>
        <strain evidence="2">HKCCD6181</strain>
    </source>
</reference>